<organism evidence="11 12">
    <name type="scientific">Candidatus Daviesbacteria bacterium GW2011_GWA2_42_7</name>
    <dbReference type="NCBI Taxonomy" id="1618425"/>
    <lineage>
        <taxon>Bacteria</taxon>
        <taxon>Candidatus Daviesiibacteriota</taxon>
    </lineage>
</organism>
<dbReference type="CDD" id="cd01746">
    <property type="entry name" value="GATase1_CTP_Synthase"/>
    <property type="match status" value="1"/>
</dbReference>
<dbReference type="GO" id="GO:0019856">
    <property type="term" value="P:pyrimidine nucleobase biosynthetic process"/>
    <property type="evidence" value="ECO:0007669"/>
    <property type="project" value="TreeGrafter"/>
</dbReference>
<name>A0A0G1E3P2_9BACT</name>
<comment type="caution">
    <text evidence="11">The sequence shown here is derived from an EMBL/GenBank/DDBJ whole genome shotgun (WGS) entry which is preliminary data.</text>
</comment>
<keyword evidence="6" id="KW-0067">ATP-binding</keyword>
<evidence type="ECO:0000256" key="2">
    <source>
        <dbReference type="ARBA" id="ARBA00007533"/>
    </source>
</evidence>
<dbReference type="InterPro" id="IPR033828">
    <property type="entry name" value="GATase1_CTP_Synthase"/>
</dbReference>
<dbReference type="PANTHER" id="PTHR11550">
    <property type="entry name" value="CTP SYNTHASE"/>
    <property type="match status" value="1"/>
</dbReference>
<dbReference type="EMBL" id="LCEJ01000061">
    <property type="protein sequence ID" value="KKS69203.1"/>
    <property type="molecule type" value="Genomic_DNA"/>
</dbReference>
<dbReference type="GO" id="GO:0042802">
    <property type="term" value="F:identical protein binding"/>
    <property type="evidence" value="ECO:0007669"/>
    <property type="project" value="TreeGrafter"/>
</dbReference>
<comment type="similarity">
    <text evidence="2">Belongs to the CTP synthase family.</text>
</comment>
<evidence type="ECO:0000256" key="1">
    <source>
        <dbReference type="ARBA" id="ARBA00005171"/>
    </source>
</evidence>
<evidence type="ECO:0000313" key="11">
    <source>
        <dbReference type="EMBL" id="KKS69203.1"/>
    </source>
</evidence>
<keyword evidence="4" id="KW-0436">Ligase</keyword>
<keyword evidence="7" id="KW-0315">Glutamine amidotransferase</keyword>
<gene>
    <name evidence="11" type="ORF">UV41_C0061G0001</name>
</gene>
<evidence type="ECO:0000256" key="6">
    <source>
        <dbReference type="ARBA" id="ARBA00022840"/>
    </source>
</evidence>
<comment type="catalytic activity">
    <reaction evidence="9">
        <text>UTP + L-glutamine + ATP + H2O = CTP + L-glutamate + ADP + phosphate + 2 H(+)</text>
        <dbReference type="Rhea" id="RHEA:26426"/>
        <dbReference type="ChEBI" id="CHEBI:15377"/>
        <dbReference type="ChEBI" id="CHEBI:15378"/>
        <dbReference type="ChEBI" id="CHEBI:29985"/>
        <dbReference type="ChEBI" id="CHEBI:30616"/>
        <dbReference type="ChEBI" id="CHEBI:37563"/>
        <dbReference type="ChEBI" id="CHEBI:43474"/>
        <dbReference type="ChEBI" id="CHEBI:46398"/>
        <dbReference type="ChEBI" id="CHEBI:58359"/>
        <dbReference type="ChEBI" id="CHEBI:456216"/>
        <dbReference type="EC" id="6.3.4.2"/>
    </reaction>
</comment>
<reference evidence="11 12" key="1">
    <citation type="journal article" date="2015" name="Nature">
        <title>rRNA introns, odd ribosomes, and small enigmatic genomes across a large radiation of phyla.</title>
        <authorList>
            <person name="Brown C.T."/>
            <person name="Hug L.A."/>
            <person name="Thomas B.C."/>
            <person name="Sharon I."/>
            <person name="Castelle C.J."/>
            <person name="Singh A."/>
            <person name="Wilkins M.J."/>
            <person name="Williams K.H."/>
            <person name="Banfield J.F."/>
        </authorList>
    </citation>
    <scope>NUCLEOTIDE SEQUENCE [LARGE SCALE GENOMIC DNA]</scope>
</reference>
<sequence length="197" mass="22373">ELENYQGIIVPGGFGSRDIEGKLSAIKYCRENKVPYLGLCYGMQLAVVEYARHILKMDDANTTEVDPETKNAVIHIMPDQKKKLLARDYGATMRLGAWDCLLQKGSLVKKLYGKSKISERHRHRYEFNNEFVDKFLTNGMRISGASSDGKLVEVIELLDHPFFVGTQFHPELKSRPLEPHPLFLGFLKAASKIDFGR</sequence>
<proteinExistence type="inferred from homology"/>
<dbReference type="PANTHER" id="PTHR11550:SF0">
    <property type="entry name" value="CTP SYNTHASE-RELATED"/>
    <property type="match status" value="1"/>
</dbReference>
<evidence type="ECO:0000259" key="10">
    <source>
        <dbReference type="Pfam" id="PF00117"/>
    </source>
</evidence>
<dbReference type="PROSITE" id="PS51273">
    <property type="entry name" value="GATASE_TYPE_1"/>
    <property type="match status" value="1"/>
</dbReference>
<protein>
    <recommendedName>
        <fullName evidence="3">CTP synthase (glutamine hydrolyzing)</fullName>
        <ecNumber evidence="3">6.3.4.2</ecNumber>
    </recommendedName>
</protein>
<dbReference type="InterPro" id="IPR004468">
    <property type="entry name" value="CTP_synthase"/>
</dbReference>
<feature type="non-terminal residue" evidence="11">
    <location>
        <position position="1"/>
    </location>
</feature>
<evidence type="ECO:0000313" key="12">
    <source>
        <dbReference type="Proteomes" id="UP000034785"/>
    </source>
</evidence>
<evidence type="ECO:0000256" key="4">
    <source>
        <dbReference type="ARBA" id="ARBA00022598"/>
    </source>
</evidence>
<dbReference type="Proteomes" id="UP000034785">
    <property type="component" value="Unassembled WGS sequence"/>
</dbReference>
<dbReference type="PATRIC" id="fig|1618425.3.peg.819"/>
<dbReference type="SUPFAM" id="SSF52317">
    <property type="entry name" value="Class I glutamine amidotransferase-like"/>
    <property type="match status" value="1"/>
</dbReference>
<evidence type="ECO:0000256" key="5">
    <source>
        <dbReference type="ARBA" id="ARBA00022741"/>
    </source>
</evidence>
<dbReference type="AlphaFoldDB" id="A0A0G1E3P2"/>
<dbReference type="Gene3D" id="3.40.50.880">
    <property type="match status" value="1"/>
</dbReference>
<keyword evidence="5" id="KW-0547">Nucleotide-binding</keyword>
<dbReference type="GO" id="GO:0003883">
    <property type="term" value="F:CTP synthase activity"/>
    <property type="evidence" value="ECO:0007669"/>
    <property type="project" value="UniProtKB-EC"/>
</dbReference>
<accession>A0A0G1E3P2</accession>
<evidence type="ECO:0000256" key="8">
    <source>
        <dbReference type="ARBA" id="ARBA00022975"/>
    </source>
</evidence>
<keyword evidence="8" id="KW-0665">Pyrimidine biosynthesis</keyword>
<dbReference type="EC" id="6.3.4.2" evidence="3"/>
<evidence type="ECO:0000256" key="9">
    <source>
        <dbReference type="ARBA" id="ARBA00047781"/>
    </source>
</evidence>
<dbReference type="InterPro" id="IPR017926">
    <property type="entry name" value="GATASE"/>
</dbReference>
<feature type="domain" description="Glutamine amidotransferase" evidence="10">
    <location>
        <begin position="2"/>
        <end position="188"/>
    </location>
</feature>
<comment type="pathway">
    <text evidence="1">Pyrimidine metabolism; CTP biosynthesis via de novo pathway; CTP from UDP: step 2/2.</text>
</comment>
<dbReference type="GO" id="GO:0005524">
    <property type="term" value="F:ATP binding"/>
    <property type="evidence" value="ECO:0007669"/>
    <property type="project" value="UniProtKB-KW"/>
</dbReference>
<evidence type="ECO:0000256" key="3">
    <source>
        <dbReference type="ARBA" id="ARBA00012291"/>
    </source>
</evidence>
<evidence type="ECO:0000256" key="7">
    <source>
        <dbReference type="ARBA" id="ARBA00022962"/>
    </source>
</evidence>
<dbReference type="UniPathway" id="UPA00159">
    <property type="reaction ID" value="UER00277"/>
</dbReference>
<dbReference type="InterPro" id="IPR029062">
    <property type="entry name" value="Class_I_gatase-like"/>
</dbReference>
<dbReference type="Pfam" id="PF00117">
    <property type="entry name" value="GATase"/>
    <property type="match status" value="1"/>
</dbReference>
<dbReference type="GO" id="GO:0044210">
    <property type="term" value="P:'de novo' CTP biosynthetic process"/>
    <property type="evidence" value="ECO:0007669"/>
    <property type="project" value="UniProtKB-UniPathway"/>
</dbReference>